<dbReference type="EMBL" id="JACKVK010000014">
    <property type="protein sequence ID" value="MCV7424364.1"/>
    <property type="molecule type" value="Genomic_DNA"/>
</dbReference>
<protein>
    <submittedName>
        <fullName evidence="1">Flagellar hook-length control protein</fullName>
    </submittedName>
</protein>
<dbReference type="AlphaFoldDB" id="A0A9X2Z840"/>
<keyword evidence="1" id="KW-0966">Cell projection</keyword>
<keyword evidence="1" id="KW-0282">Flagellum</keyword>
<organism evidence="1 2">
    <name type="scientific">Mycobacterium yunnanensis</name>
    <dbReference type="NCBI Taxonomy" id="368477"/>
    <lineage>
        <taxon>Bacteria</taxon>
        <taxon>Bacillati</taxon>
        <taxon>Actinomycetota</taxon>
        <taxon>Actinomycetes</taxon>
        <taxon>Mycobacteriales</taxon>
        <taxon>Mycobacteriaceae</taxon>
        <taxon>Mycobacterium</taxon>
    </lineage>
</organism>
<dbReference type="Proteomes" id="UP001141629">
    <property type="component" value="Unassembled WGS sequence"/>
</dbReference>
<gene>
    <name evidence="1" type="ORF">H7K45_27845</name>
</gene>
<reference evidence="1" key="2">
    <citation type="journal article" date="2022" name="BMC Genomics">
        <title>Comparative genome analysis of mycobacteria focusing on tRNA and non-coding RNA.</title>
        <authorList>
            <person name="Behra P.R.K."/>
            <person name="Pettersson B.M.F."/>
            <person name="Ramesh M."/>
            <person name="Das S."/>
            <person name="Dasgupta S."/>
            <person name="Kirsebom L.A."/>
        </authorList>
    </citation>
    <scope>NUCLEOTIDE SEQUENCE</scope>
    <source>
        <strain evidence="1">DSM 44838</strain>
    </source>
</reference>
<proteinExistence type="predicted"/>
<keyword evidence="2" id="KW-1185">Reference proteome</keyword>
<evidence type="ECO:0000313" key="1">
    <source>
        <dbReference type="EMBL" id="MCV7424364.1"/>
    </source>
</evidence>
<evidence type="ECO:0000313" key="2">
    <source>
        <dbReference type="Proteomes" id="UP001141629"/>
    </source>
</evidence>
<sequence length="100" mass="10417">MAAMDVAEDLAAGKLQPAALDAEVAAECRTLFGTVTGVGDPLWELHVEVARQVLALGGVPAGELAEWTAVQRQAEGADDAPAESWMVRALEQMADEDGAL</sequence>
<name>A0A9X2Z840_9MYCO</name>
<accession>A0A9X2Z840</accession>
<keyword evidence="1" id="KW-0969">Cilium</keyword>
<comment type="caution">
    <text evidence="1">The sequence shown here is derived from an EMBL/GenBank/DDBJ whole genome shotgun (WGS) entry which is preliminary data.</text>
</comment>
<reference evidence="1" key="1">
    <citation type="submission" date="2020-07" db="EMBL/GenBank/DDBJ databases">
        <authorList>
            <person name="Pettersson B.M.F."/>
            <person name="Behra P.R.K."/>
            <person name="Ramesh M."/>
            <person name="Das S."/>
            <person name="Dasgupta S."/>
            <person name="Kirsebom L.A."/>
        </authorList>
    </citation>
    <scope>NUCLEOTIDE SEQUENCE</scope>
    <source>
        <strain evidence="1">DSM 44838</strain>
    </source>
</reference>